<keyword evidence="3" id="KW-1185">Reference proteome</keyword>
<dbReference type="InterPro" id="IPR029058">
    <property type="entry name" value="AB_hydrolase_fold"/>
</dbReference>
<evidence type="ECO:0000313" key="2">
    <source>
        <dbReference type="EMBL" id="AEB06900.1"/>
    </source>
</evidence>
<protein>
    <submittedName>
        <fullName evidence="2">Alpha/beta hydrolase fold protein</fullName>
    </submittedName>
</protein>
<gene>
    <name evidence="2" type="ordered locus">Corgl_0787</name>
</gene>
<dbReference type="OrthoDB" id="9806902at2"/>
<dbReference type="ESTHER" id="corgp-f2nbu1">
    <property type="family name" value="Monoglyceridelipase_lysophospholip"/>
</dbReference>
<dbReference type="AlphaFoldDB" id="F2NBU1"/>
<feature type="domain" description="Serine aminopeptidase S33" evidence="1">
    <location>
        <begin position="32"/>
        <end position="296"/>
    </location>
</feature>
<dbReference type="SUPFAM" id="SSF53474">
    <property type="entry name" value="alpha/beta-Hydrolases"/>
    <property type="match status" value="1"/>
</dbReference>
<sequence>MRTTELSYPSADGASSVHALIWEPDEDAALSRRGVIQIVHGMSEHIGRYIEFAEFLTAEGFSVCAHDQVGHGETASREADLGHIPLRRGKDILIADVHSLRTRAAEVLGADAPYIIFGHSMGSFVTRVYAAEHGTGVAAAIICGTGQQSPILTVAGTAITHVIAAIEGERHRSRLVDALGVGSYAKAIKGATTELDWLSRDPNVVSAYIADPACGQMFTVGGYATVAALVASSQRVALTERIPRDLPMLFIAGAEDPVGACGRGVHRAVEQYRRAGIKRVDEIIYPHARHEILNETIGTDVRRDIVSWLSERGI</sequence>
<accession>F2NBU1</accession>
<evidence type="ECO:0000313" key="3">
    <source>
        <dbReference type="Proteomes" id="UP000006851"/>
    </source>
</evidence>
<keyword evidence="2" id="KW-0378">Hydrolase</keyword>
<dbReference type="InterPro" id="IPR051044">
    <property type="entry name" value="MAG_DAG_Lipase"/>
</dbReference>
<name>F2NBU1_CORGP</name>
<dbReference type="Proteomes" id="UP000006851">
    <property type="component" value="Chromosome"/>
</dbReference>
<dbReference type="PANTHER" id="PTHR11614">
    <property type="entry name" value="PHOSPHOLIPASE-RELATED"/>
    <property type="match status" value="1"/>
</dbReference>
<organism evidence="2 3">
    <name type="scientific">Coriobacterium glomerans (strain ATCC 49209 / DSM 20642 / JCM 10262 / PW2)</name>
    <dbReference type="NCBI Taxonomy" id="700015"/>
    <lineage>
        <taxon>Bacteria</taxon>
        <taxon>Bacillati</taxon>
        <taxon>Actinomycetota</taxon>
        <taxon>Coriobacteriia</taxon>
        <taxon>Coriobacteriales</taxon>
        <taxon>Coriobacteriaceae</taxon>
        <taxon>Coriobacterium</taxon>
    </lineage>
</organism>
<dbReference type="HOGENOM" id="CLU_026209_1_0_11"/>
<dbReference type="InterPro" id="IPR022742">
    <property type="entry name" value="Hydrolase_4"/>
</dbReference>
<dbReference type="eggNOG" id="COG2267">
    <property type="taxonomic scope" value="Bacteria"/>
</dbReference>
<dbReference type="STRING" id="700015.Corgl_0787"/>
<dbReference type="KEGG" id="cgo:Corgl_0787"/>
<dbReference type="Gene3D" id="3.40.50.1820">
    <property type="entry name" value="alpha/beta hydrolase"/>
    <property type="match status" value="1"/>
</dbReference>
<dbReference type="GO" id="GO:0016787">
    <property type="term" value="F:hydrolase activity"/>
    <property type="evidence" value="ECO:0007669"/>
    <property type="project" value="UniProtKB-KW"/>
</dbReference>
<dbReference type="RefSeq" id="WP_013708643.1">
    <property type="nucleotide sequence ID" value="NC_015389.1"/>
</dbReference>
<dbReference type="EMBL" id="CP002628">
    <property type="protein sequence ID" value="AEB06900.1"/>
    <property type="molecule type" value="Genomic_DNA"/>
</dbReference>
<reference evidence="3" key="1">
    <citation type="journal article" date="2013" name="Stand. Genomic Sci.">
        <title>Complete genome sequence of Coriobacterium glomerans type strain (PW2(T)) from the midgut of Pyrrhocoris apterus L. (red soldier bug).</title>
        <authorList>
            <person name="Stackebrandt E."/>
            <person name="Zeytun A."/>
            <person name="Lapidus A."/>
            <person name="Nolan M."/>
            <person name="Lucas S."/>
            <person name="Hammon N."/>
            <person name="Deshpande S."/>
            <person name="Cheng J.F."/>
            <person name="Tapia R."/>
            <person name="Goodwin L.A."/>
            <person name="Pitluck S."/>
            <person name="Liolios K."/>
            <person name="Pagani I."/>
            <person name="Ivanova N."/>
            <person name="Mavromatis K."/>
            <person name="Mikhailova N."/>
            <person name="Huntemann M."/>
            <person name="Pati A."/>
            <person name="Chen A."/>
            <person name="Palaniappan K."/>
            <person name="Chang Y.J."/>
            <person name="Land M."/>
            <person name="Hauser L."/>
            <person name="Rohde M."/>
            <person name="Pukall R."/>
            <person name="Goker M."/>
            <person name="Detter J.C."/>
            <person name="Woyke T."/>
            <person name="Bristow J."/>
            <person name="Eisen J.A."/>
            <person name="Markowitz V."/>
            <person name="Hugenholtz P."/>
            <person name="Kyrpides N.C."/>
            <person name="Klenk H.P."/>
        </authorList>
    </citation>
    <scope>NUCLEOTIDE SEQUENCE</scope>
    <source>
        <strain evidence="3">ATCC 49209 / DSM 20642 / JCM 10262 / PW2</strain>
    </source>
</reference>
<proteinExistence type="predicted"/>
<dbReference type="Pfam" id="PF12146">
    <property type="entry name" value="Hydrolase_4"/>
    <property type="match status" value="1"/>
</dbReference>
<evidence type="ECO:0000259" key="1">
    <source>
        <dbReference type="Pfam" id="PF12146"/>
    </source>
</evidence>